<feature type="domain" description="DH" evidence="3">
    <location>
        <begin position="31"/>
        <end position="222"/>
    </location>
</feature>
<evidence type="ECO:0000256" key="2">
    <source>
        <dbReference type="SAM" id="MobiDB-lite"/>
    </source>
</evidence>
<evidence type="ECO:0000256" key="1">
    <source>
        <dbReference type="SAM" id="Coils"/>
    </source>
</evidence>
<keyword evidence="5" id="KW-1185">Reference proteome</keyword>
<gene>
    <name evidence="4" type="ORF">M0813_29164</name>
</gene>
<protein>
    <submittedName>
        <fullName evidence="4">Faciogenital dysplasia protein</fullName>
    </submittedName>
</protein>
<dbReference type="Proteomes" id="UP001150062">
    <property type="component" value="Unassembled WGS sequence"/>
</dbReference>
<dbReference type="SMART" id="SM00325">
    <property type="entry name" value="RhoGEF"/>
    <property type="match status" value="1"/>
</dbReference>
<comment type="caution">
    <text evidence="4">The sequence shown here is derived from an EMBL/GenBank/DDBJ whole genome shotgun (WGS) entry which is preliminary data.</text>
</comment>
<dbReference type="Gene3D" id="1.20.900.10">
    <property type="entry name" value="Dbl homology (DH) domain"/>
    <property type="match status" value="1"/>
</dbReference>
<feature type="region of interest" description="Disordered" evidence="2">
    <location>
        <begin position="523"/>
        <end position="542"/>
    </location>
</feature>
<dbReference type="InterPro" id="IPR051092">
    <property type="entry name" value="FYVE_RhoGEF_PH"/>
</dbReference>
<dbReference type="CDD" id="cd00160">
    <property type="entry name" value="RhoGEF"/>
    <property type="match status" value="1"/>
</dbReference>
<dbReference type="PROSITE" id="PS50010">
    <property type="entry name" value="DH_2"/>
    <property type="match status" value="1"/>
</dbReference>
<dbReference type="InterPro" id="IPR035899">
    <property type="entry name" value="DBL_dom_sf"/>
</dbReference>
<evidence type="ECO:0000313" key="4">
    <source>
        <dbReference type="EMBL" id="KAJ6234573.1"/>
    </source>
</evidence>
<reference evidence="4" key="1">
    <citation type="submission" date="2022-08" db="EMBL/GenBank/DDBJ databases">
        <title>Novel sulfate-reducing endosymbionts in the free-living metamonad Anaeramoeba.</title>
        <authorList>
            <person name="Jerlstrom-Hultqvist J."/>
            <person name="Cepicka I."/>
            <person name="Gallot-Lavallee L."/>
            <person name="Salas-Leiva D."/>
            <person name="Curtis B.A."/>
            <person name="Zahonova K."/>
            <person name="Pipaliya S."/>
            <person name="Dacks J."/>
            <person name="Roger A.J."/>
        </authorList>
    </citation>
    <scope>NUCLEOTIDE SEQUENCE</scope>
    <source>
        <strain evidence="4">Schooner1</strain>
    </source>
</reference>
<dbReference type="EMBL" id="JAOAOG010000269">
    <property type="protein sequence ID" value="KAJ6234573.1"/>
    <property type="molecule type" value="Genomic_DNA"/>
</dbReference>
<evidence type="ECO:0000313" key="5">
    <source>
        <dbReference type="Proteomes" id="UP001150062"/>
    </source>
</evidence>
<keyword evidence="1" id="KW-0175">Coiled coil</keyword>
<feature type="coiled-coil region" evidence="1">
    <location>
        <begin position="202"/>
        <end position="229"/>
    </location>
</feature>
<sequence length="638" mass="74936">MDLESTEIVQSLLRRHLAKVSHHKLVIKSLNRSDSISELLSTERTYVHRLFVLLNVFKKRLQEESKLKKPIVTKKDIDCIFFNVDTIFNKHNNKLLKEMENRFKKTSHVHSQLVGDMFTRLDTFLVLYAKYCHNYETSFNKVASLRKNKKKFEQLLFELKEHELTQEMDITSYLILPVQRIPRYNLLISTIIKYTSKKHPDYKNLTSALDKMKKLANDINLKIKHYERLTKLTEIKSLFDSSCPTPKEKSEILEIISEAIDKAEFSTLKKKAKAKVNLQKKFLSNISSSLIIYKTFRSLKPPVNGSLMRKNVFGSKNIFLYENKELMRKGSSYTLFRTGISSEDFDPNQMEMLNEKQKILQEKTRRRIVLNQQNKSISKSPKLQKLQSKDGRVYSKTPKLKRKKNMLNVKSLKRVPTSVVQELRKGRRKPSKLPPKNQFHKIIHTDQNIKASYSKTTNIKPKLSKDLIVKNQNEKNDLKSNIKMEEEQKTYIKNKGKEKNILKNEKVFEKKTENVKKTPKIAKINENENENENENTNKNEKNVLPNKKDEKIENQTNIKKPGVFKIVDKGAIASINKVNINKSNYKNIENLQRKWPIKISDMKHNHLTTGYTSEFNREEYWTELGFKMITPQKKITKN</sequence>
<dbReference type="PANTHER" id="PTHR12673:SF159">
    <property type="entry name" value="LD03170P"/>
    <property type="match status" value="1"/>
</dbReference>
<dbReference type="PANTHER" id="PTHR12673">
    <property type="entry name" value="FACIOGENITAL DYSPLASIA PROTEIN"/>
    <property type="match status" value="1"/>
</dbReference>
<dbReference type="Pfam" id="PF00621">
    <property type="entry name" value="RhoGEF"/>
    <property type="match status" value="1"/>
</dbReference>
<name>A0ABQ8XS30_9EUKA</name>
<evidence type="ECO:0000259" key="3">
    <source>
        <dbReference type="PROSITE" id="PS50010"/>
    </source>
</evidence>
<proteinExistence type="predicted"/>
<dbReference type="InterPro" id="IPR000219">
    <property type="entry name" value="DH_dom"/>
</dbReference>
<dbReference type="SUPFAM" id="SSF48065">
    <property type="entry name" value="DBL homology domain (DH-domain)"/>
    <property type="match status" value="1"/>
</dbReference>
<accession>A0ABQ8XS30</accession>
<organism evidence="4 5">
    <name type="scientific">Anaeramoeba flamelloides</name>
    <dbReference type="NCBI Taxonomy" id="1746091"/>
    <lineage>
        <taxon>Eukaryota</taxon>
        <taxon>Metamonada</taxon>
        <taxon>Anaeramoebidae</taxon>
        <taxon>Anaeramoeba</taxon>
    </lineage>
</organism>